<dbReference type="PANTHER" id="PTHR47074:SF48">
    <property type="entry name" value="POLYNUCLEOTIDYL TRANSFERASE, RIBONUCLEASE H-LIKE SUPERFAMILY PROTEIN"/>
    <property type="match status" value="1"/>
</dbReference>
<sequence>MVVSLWCIWQRRNDKIWSNTTTPPHLAISQAMQKFEEWKYARAKDHPPPTQSISPSSWTRPQVGFLKGNVDAAIFKEDNKLGFGICLCDANGSLIKAKSGWFYGVAPSHEAEATALLESIRWVCD</sequence>
<accession>A0A151THW8</accession>
<evidence type="ECO:0000313" key="1">
    <source>
        <dbReference type="EMBL" id="KYP66650.1"/>
    </source>
</evidence>
<protein>
    <recommendedName>
        <fullName evidence="3">RNase H type-1 domain-containing protein</fullName>
    </recommendedName>
</protein>
<name>A0A151THW8_CAJCA</name>
<dbReference type="Gramene" id="C.cajan_12567.t">
    <property type="protein sequence ID" value="C.cajan_12567.t.cds1"/>
    <property type="gene ID" value="C.cajan_12567"/>
</dbReference>
<dbReference type="AlphaFoldDB" id="A0A151THW8"/>
<keyword evidence="2" id="KW-1185">Reference proteome</keyword>
<dbReference type="EMBL" id="CM003608">
    <property type="protein sequence ID" value="KYP66650.1"/>
    <property type="molecule type" value="Genomic_DNA"/>
</dbReference>
<organism evidence="1 2">
    <name type="scientific">Cajanus cajan</name>
    <name type="common">Pigeon pea</name>
    <name type="synonym">Cajanus indicus</name>
    <dbReference type="NCBI Taxonomy" id="3821"/>
    <lineage>
        <taxon>Eukaryota</taxon>
        <taxon>Viridiplantae</taxon>
        <taxon>Streptophyta</taxon>
        <taxon>Embryophyta</taxon>
        <taxon>Tracheophyta</taxon>
        <taxon>Spermatophyta</taxon>
        <taxon>Magnoliopsida</taxon>
        <taxon>eudicotyledons</taxon>
        <taxon>Gunneridae</taxon>
        <taxon>Pentapetalae</taxon>
        <taxon>rosids</taxon>
        <taxon>fabids</taxon>
        <taxon>Fabales</taxon>
        <taxon>Fabaceae</taxon>
        <taxon>Papilionoideae</taxon>
        <taxon>50 kb inversion clade</taxon>
        <taxon>NPAAA clade</taxon>
        <taxon>indigoferoid/millettioid clade</taxon>
        <taxon>Phaseoleae</taxon>
        <taxon>Cajanus</taxon>
    </lineage>
</organism>
<evidence type="ECO:0008006" key="3">
    <source>
        <dbReference type="Google" id="ProtNLM"/>
    </source>
</evidence>
<proteinExistence type="predicted"/>
<dbReference type="PANTHER" id="PTHR47074">
    <property type="entry name" value="BNAC02G40300D PROTEIN"/>
    <property type="match status" value="1"/>
</dbReference>
<dbReference type="OMA" id="WCHARIG"/>
<reference evidence="1 2" key="1">
    <citation type="journal article" date="2012" name="Nat. Biotechnol.">
        <title>Draft genome sequence of pigeonpea (Cajanus cajan), an orphan legume crop of resource-poor farmers.</title>
        <authorList>
            <person name="Varshney R.K."/>
            <person name="Chen W."/>
            <person name="Li Y."/>
            <person name="Bharti A.K."/>
            <person name="Saxena R.K."/>
            <person name="Schlueter J.A."/>
            <person name="Donoghue M.T."/>
            <person name="Azam S."/>
            <person name="Fan G."/>
            <person name="Whaley A.M."/>
            <person name="Farmer A.D."/>
            <person name="Sheridan J."/>
            <person name="Iwata A."/>
            <person name="Tuteja R."/>
            <person name="Penmetsa R.V."/>
            <person name="Wu W."/>
            <person name="Upadhyaya H.D."/>
            <person name="Yang S.P."/>
            <person name="Shah T."/>
            <person name="Saxena K.B."/>
            <person name="Michael T."/>
            <person name="McCombie W.R."/>
            <person name="Yang B."/>
            <person name="Zhang G."/>
            <person name="Yang H."/>
            <person name="Wang J."/>
            <person name="Spillane C."/>
            <person name="Cook D.R."/>
            <person name="May G.D."/>
            <person name="Xu X."/>
            <person name="Jackson S.A."/>
        </authorList>
    </citation>
    <scope>NUCLEOTIDE SEQUENCE [LARGE SCALE GENOMIC DNA]</scope>
    <source>
        <strain evidence="2">cv. Asha</strain>
    </source>
</reference>
<gene>
    <name evidence="1" type="ORF">KK1_012953</name>
</gene>
<dbReference type="Proteomes" id="UP000075243">
    <property type="component" value="Chromosome 6"/>
</dbReference>
<dbReference type="InterPro" id="IPR052929">
    <property type="entry name" value="RNase_H-like_EbsB-rel"/>
</dbReference>
<evidence type="ECO:0000313" key="2">
    <source>
        <dbReference type="Proteomes" id="UP000075243"/>
    </source>
</evidence>